<gene>
    <name evidence="2" type="ORF">DPBNPPHM_02261</name>
</gene>
<reference evidence="2 3" key="1">
    <citation type="submission" date="2019-11" db="EMBL/GenBank/DDBJ databases">
        <authorList>
            <person name="Holert J."/>
        </authorList>
    </citation>
    <scope>NUCLEOTIDE SEQUENCE [LARGE SCALE GENOMIC DNA]</scope>
    <source>
        <strain evidence="2">BC5_2</strain>
    </source>
</reference>
<name>A0A5S9QFN6_9GAMM</name>
<proteinExistence type="predicted"/>
<accession>A0A5S9QFN6</accession>
<dbReference type="AlphaFoldDB" id="A0A5S9QFN6"/>
<dbReference type="OrthoDB" id="9796171at2"/>
<organism evidence="2 3">
    <name type="scientific">BD1-7 clade bacterium</name>
    <dbReference type="NCBI Taxonomy" id="2029982"/>
    <lineage>
        <taxon>Bacteria</taxon>
        <taxon>Pseudomonadati</taxon>
        <taxon>Pseudomonadota</taxon>
        <taxon>Gammaproteobacteria</taxon>
        <taxon>Cellvibrionales</taxon>
        <taxon>Spongiibacteraceae</taxon>
        <taxon>BD1-7 clade</taxon>
    </lineage>
</organism>
<feature type="domain" description="DUF7931" evidence="1">
    <location>
        <begin position="12"/>
        <end position="159"/>
    </location>
</feature>
<evidence type="ECO:0000313" key="2">
    <source>
        <dbReference type="EMBL" id="CAA0117373.1"/>
    </source>
</evidence>
<dbReference type="Proteomes" id="UP000434580">
    <property type="component" value="Unassembled WGS sequence"/>
</dbReference>
<dbReference type="EMBL" id="CACSII010000019">
    <property type="protein sequence ID" value="CAA0117373.1"/>
    <property type="molecule type" value="Genomic_DNA"/>
</dbReference>
<dbReference type="InterPro" id="IPR057691">
    <property type="entry name" value="DUF7931"/>
</dbReference>
<protein>
    <recommendedName>
        <fullName evidence="1">DUF7931 domain-containing protein</fullName>
    </recommendedName>
</protein>
<evidence type="ECO:0000259" key="1">
    <source>
        <dbReference type="Pfam" id="PF25559"/>
    </source>
</evidence>
<sequence length="161" mass="18412">MRLESTVSLETPEQRIEKLVELVGQATRTIRIRSGALDPELFDTREFADCLSTFARSSRAAAVHIMVDDPGRILSRGHRILELSRRLNDKIQFRTYYDEPDIERDSMILIDRRGLMLAPVDSKTTALSSLTDAVNTINQVEIFDHHWQMSSPSTQLRQLSI</sequence>
<dbReference type="Pfam" id="PF25559">
    <property type="entry name" value="DUF7931"/>
    <property type="match status" value="1"/>
</dbReference>
<evidence type="ECO:0000313" key="3">
    <source>
        <dbReference type="Proteomes" id="UP000434580"/>
    </source>
</evidence>